<comment type="caution">
    <text evidence="1">The sequence shown here is derived from an EMBL/GenBank/DDBJ whole genome shotgun (WGS) entry which is preliminary data.</text>
</comment>
<dbReference type="AlphaFoldDB" id="A0A8S1UEB3"/>
<accession>A0A8S1UEB3</accession>
<reference evidence="1" key="1">
    <citation type="submission" date="2021-01" db="EMBL/GenBank/DDBJ databases">
        <authorList>
            <consortium name="Genoscope - CEA"/>
            <person name="William W."/>
        </authorList>
    </citation>
    <scope>NUCLEOTIDE SEQUENCE</scope>
</reference>
<dbReference type="Proteomes" id="UP000683925">
    <property type="component" value="Unassembled WGS sequence"/>
</dbReference>
<evidence type="ECO:0000313" key="1">
    <source>
        <dbReference type="EMBL" id="CAD8163601.1"/>
    </source>
</evidence>
<gene>
    <name evidence="1" type="ORF">POCTA_138.1.T0430247</name>
</gene>
<protein>
    <submittedName>
        <fullName evidence="1">Uncharacterized protein</fullName>
    </submittedName>
</protein>
<evidence type="ECO:0000313" key="2">
    <source>
        <dbReference type="Proteomes" id="UP000683925"/>
    </source>
</evidence>
<name>A0A8S1UEB3_PAROT</name>
<organism evidence="1 2">
    <name type="scientific">Paramecium octaurelia</name>
    <dbReference type="NCBI Taxonomy" id="43137"/>
    <lineage>
        <taxon>Eukaryota</taxon>
        <taxon>Sar</taxon>
        <taxon>Alveolata</taxon>
        <taxon>Ciliophora</taxon>
        <taxon>Intramacronucleata</taxon>
        <taxon>Oligohymenophorea</taxon>
        <taxon>Peniculida</taxon>
        <taxon>Parameciidae</taxon>
        <taxon>Paramecium</taxon>
    </lineage>
</organism>
<proteinExistence type="predicted"/>
<dbReference type="EMBL" id="CAJJDP010000043">
    <property type="protein sequence ID" value="CAD8163601.1"/>
    <property type="molecule type" value="Genomic_DNA"/>
</dbReference>
<keyword evidence="2" id="KW-1185">Reference proteome</keyword>
<sequence length="232" mass="27841">MVKIFESALYMRVNSRAINILHIQSRQVLKYIKDDFLPSIKQSIRLNFIHNINIQPKCLVKIFGLQTLRTFRIILQQWTFINLLLFSTNYYTSILNIQYHKQIQQMVTRRMQDKLLYTLLLRTQSYQDLQRQIKCLASHFGQDDKQESMLPFLYKMLFTITQSNFNCLMNQTIESRINLVYYDESDSKLWSQKVPTEFMETKKKVEQKNIFVAILYVVEIKLFLLQLSNKIN</sequence>